<dbReference type="GO" id="GO:0006355">
    <property type="term" value="P:regulation of DNA-templated transcription"/>
    <property type="evidence" value="ECO:0007669"/>
    <property type="project" value="InterPro"/>
</dbReference>
<dbReference type="Gene3D" id="3.30.450.40">
    <property type="match status" value="1"/>
</dbReference>
<accession>A0A846MNE2</accession>
<dbReference type="GO" id="GO:0007165">
    <property type="term" value="P:signal transduction"/>
    <property type="evidence" value="ECO:0007669"/>
    <property type="project" value="InterPro"/>
</dbReference>
<feature type="domain" description="PAS" evidence="3">
    <location>
        <begin position="555"/>
        <end position="601"/>
    </location>
</feature>
<dbReference type="Pfam" id="PF13185">
    <property type="entry name" value="GAF_2"/>
    <property type="match status" value="1"/>
</dbReference>
<dbReference type="SMART" id="SM00065">
    <property type="entry name" value="GAF"/>
    <property type="match status" value="1"/>
</dbReference>
<evidence type="ECO:0000259" key="3">
    <source>
        <dbReference type="PROSITE" id="PS50112"/>
    </source>
</evidence>
<sequence length="669" mass="77085">MQEQSTIHVADVRDGTQQKPKKKSISYYFRIDFETIQGRLTAGFLSMALISFVLIQGANYRWRQQIENRNTLLYKLYPLEIHALRLLDEVREAENVFEKALLFDNKDYLREFENRWQGRVLPVAEALKKTATNIQDGEVKTLANSISDVLLKHMKQEYERIREIYERKEDLQGITSIRSYLQEEVQNRIVPLSARFKETVERLLREKQALVASYESAYLSLDRWRPWVIVLEFAIAVAVAATIGSLLIISILVRIRTLRDQILTLAKGDLPPPLPESKDELNTLIRALNQVVEGLSKIKTFAQEVGSGRFDTDISVFEREGDLGRSLEEMKQQLKLVYEEEQKRAWASEGLAQFSRILRENQDDLEALSRRFVSNLSRYVGVEQVGIFLLEEAQDGEPLLQLKGAFAYSKHKAIHKEIAIGEGLVGQVFLEAKSLHITELPEDYLKVVTGMGAAPPRELFLVPLVYNEECFGVIEVASLHHIPEYKVKFIEEVAKVLASTVSSVRAGERTRLLLEESRRKTEEILEQEALLRQNAEELRAAQEELESRLNRTRRELHQMQLIMDSIADVVMVYDERGGIRMVNRAVEDTFGYLQSDLISSSIRMLINAPIEELKEVEYITSRDGERLMLSKYKVFKATRRDGIEVEVQMAYQAIDMERERLYVATIRPL</sequence>
<keyword evidence="2" id="KW-0472">Membrane</keyword>
<keyword evidence="2" id="KW-1133">Transmembrane helix</keyword>
<dbReference type="SMART" id="SM00304">
    <property type="entry name" value="HAMP"/>
    <property type="match status" value="1"/>
</dbReference>
<feature type="transmembrane region" description="Helical" evidence="2">
    <location>
        <begin position="227"/>
        <end position="253"/>
    </location>
</feature>
<protein>
    <submittedName>
        <fullName evidence="5">PAS domain S-box-containing protein</fullName>
    </submittedName>
</protein>
<dbReference type="RefSeq" id="WP_166918219.1">
    <property type="nucleotide sequence ID" value="NZ_JAASRN010000001.1"/>
</dbReference>
<dbReference type="CDD" id="cd00130">
    <property type="entry name" value="PAS"/>
    <property type="match status" value="1"/>
</dbReference>
<dbReference type="SUPFAM" id="SSF55785">
    <property type="entry name" value="PYP-like sensor domain (PAS domain)"/>
    <property type="match status" value="1"/>
</dbReference>
<dbReference type="InterPro" id="IPR003660">
    <property type="entry name" value="HAMP_dom"/>
</dbReference>
<dbReference type="SUPFAM" id="SSF55781">
    <property type="entry name" value="GAF domain-like"/>
    <property type="match status" value="1"/>
</dbReference>
<dbReference type="InterPro" id="IPR000014">
    <property type="entry name" value="PAS"/>
</dbReference>
<dbReference type="InterPro" id="IPR003018">
    <property type="entry name" value="GAF"/>
</dbReference>
<dbReference type="Pfam" id="PF00672">
    <property type="entry name" value="HAMP"/>
    <property type="match status" value="1"/>
</dbReference>
<feature type="domain" description="HAMP" evidence="4">
    <location>
        <begin position="249"/>
        <end position="300"/>
    </location>
</feature>
<dbReference type="Gene3D" id="6.10.340.10">
    <property type="match status" value="1"/>
</dbReference>
<feature type="transmembrane region" description="Helical" evidence="2">
    <location>
        <begin position="36"/>
        <end position="55"/>
    </location>
</feature>
<evidence type="ECO:0000256" key="1">
    <source>
        <dbReference type="SAM" id="Coils"/>
    </source>
</evidence>
<dbReference type="PROSITE" id="PS50112">
    <property type="entry name" value="PAS"/>
    <property type="match status" value="1"/>
</dbReference>
<dbReference type="PROSITE" id="PS50885">
    <property type="entry name" value="HAMP"/>
    <property type="match status" value="1"/>
</dbReference>
<dbReference type="GO" id="GO:0016020">
    <property type="term" value="C:membrane"/>
    <property type="evidence" value="ECO:0007669"/>
    <property type="project" value="InterPro"/>
</dbReference>
<dbReference type="Gene3D" id="3.30.450.20">
    <property type="entry name" value="PAS domain"/>
    <property type="match status" value="1"/>
</dbReference>
<evidence type="ECO:0000313" key="5">
    <source>
        <dbReference type="EMBL" id="NIK72930.1"/>
    </source>
</evidence>
<dbReference type="InterPro" id="IPR013767">
    <property type="entry name" value="PAS_fold"/>
</dbReference>
<keyword evidence="2" id="KW-0812">Transmembrane</keyword>
<evidence type="ECO:0000313" key="6">
    <source>
        <dbReference type="Proteomes" id="UP000537126"/>
    </source>
</evidence>
<dbReference type="NCBIfam" id="TIGR00229">
    <property type="entry name" value="sensory_box"/>
    <property type="match status" value="1"/>
</dbReference>
<dbReference type="AlphaFoldDB" id="A0A846MNE2"/>
<dbReference type="Pfam" id="PF00989">
    <property type="entry name" value="PAS"/>
    <property type="match status" value="1"/>
</dbReference>
<dbReference type="CDD" id="cd06225">
    <property type="entry name" value="HAMP"/>
    <property type="match status" value="1"/>
</dbReference>
<comment type="caution">
    <text evidence="5">The sequence shown here is derived from an EMBL/GenBank/DDBJ whole genome shotgun (WGS) entry which is preliminary data.</text>
</comment>
<evidence type="ECO:0000256" key="2">
    <source>
        <dbReference type="SAM" id="Phobius"/>
    </source>
</evidence>
<proteinExistence type="predicted"/>
<gene>
    <name evidence="5" type="ORF">FHS56_000416</name>
</gene>
<dbReference type="SMART" id="SM00091">
    <property type="entry name" value="PAS"/>
    <property type="match status" value="1"/>
</dbReference>
<keyword evidence="6" id="KW-1185">Reference proteome</keyword>
<dbReference type="EMBL" id="JAASRN010000001">
    <property type="protein sequence ID" value="NIK72930.1"/>
    <property type="molecule type" value="Genomic_DNA"/>
</dbReference>
<dbReference type="InterPro" id="IPR035965">
    <property type="entry name" value="PAS-like_dom_sf"/>
</dbReference>
<organism evidence="5 6">
    <name type="scientific">Thermonema lapsum</name>
    <dbReference type="NCBI Taxonomy" id="28195"/>
    <lineage>
        <taxon>Bacteria</taxon>
        <taxon>Pseudomonadati</taxon>
        <taxon>Bacteroidota</taxon>
        <taxon>Cytophagia</taxon>
        <taxon>Cytophagales</taxon>
        <taxon>Thermonemataceae</taxon>
        <taxon>Thermonema</taxon>
    </lineage>
</organism>
<feature type="coiled-coil region" evidence="1">
    <location>
        <begin position="524"/>
        <end position="562"/>
    </location>
</feature>
<keyword evidence="1" id="KW-0175">Coiled coil</keyword>
<dbReference type="Proteomes" id="UP000537126">
    <property type="component" value="Unassembled WGS sequence"/>
</dbReference>
<evidence type="ECO:0000259" key="4">
    <source>
        <dbReference type="PROSITE" id="PS50885"/>
    </source>
</evidence>
<dbReference type="InterPro" id="IPR029016">
    <property type="entry name" value="GAF-like_dom_sf"/>
</dbReference>
<name>A0A846MNE2_9BACT</name>
<feature type="coiled-coil region" evidence="1">
    <location>
        <begin position="324"/>
        <end position="371"/>
    </location>
</feature>
<reference evidence="5 6" key="1">
    <citation type="submission" date="2020-03" db="EMBL/GenBank/DDBJ databases">
        <title>Genomic Encyclopedia of Type Strains, Phase IV (KMG-IV): sequencing the most valuable type-strain genomes for metagenomic binning, comparative biology and taxonomic classification.</title>
        <authorList>
            <person name="Goeker M."/>
        </authorList>
    </citation>
    <scope>NUCLEOTIDE SEQUENCE [LARGE SCALE GENOMIC DNA]</scope>
    <source>
        <strain evidence="5 6">DSM 5718</strain>
    </source>
</reference>